<dbReference type="InterPro" id="IPR021383">
    <property type="entry name" value="DUF3015"/>
</dbReference>
<dbReference type="Proteomes" id="UP001257909">
    <property type="component" value="Unassembled WGS sequence"/>
</dbReference>
<dbReference type="Pfam" id="PF11220">
    <property type="entry name" value="DUF3015"/>
    <property type="match status" value="1"/>
</dbReference>
<keyword evidence="1" id="KW-0732">Signal</keyword>
<protein>
    <recommendedName>
        <fullName evidence="4">DUF3015 domain-containing protein</fullName>
    </recommendedName>
</protein>
<reference evidence="2 3" key="1">
    <citation type="submission" date="2023-07" db="EMBL/GenBank/DDBJ databases">
        <title>Sorghum-associated microbial communities from plants grown in Nebraska, USA.</title>
        <authorList>
            <person name="Schachtman D."/>
        </authorList>
    </citation>
    <scope>NUCLEOTIDE SEQUENCE [LARGE SCALE GENOMIC DNA]</scope>
    <source>
        <strain evidence="2 3">4138</strain>
    </source>
</reference>
<dbReference type="EMBL" id="JAVDWR010000010">
    <property type="protein sequence ID" value="MDR7121936.1"/>
    <property type="molecule type" value="Genomic_DNA"/>
</dbReference>
<gene>
    <name evidence="2" type="ORF">J2W69_002893</name>
</gene>
<evidence type="ECO:0000313" key="2">
    <source>
        <dbReference type="EMBL" id="MDR7121936.1"/>
    </source>
</evidence>
<feature type="signal peptide" evidence="1">
    <location>
        <begin position="1"/>
        <end position="24"/>
    </location>
</feature>
<evidence type="ECO:0000313" key="3">
    <source>
        <dbReference type="Proteomes" id="UP001257909"/>
    </source>
</evidence>
<evidence type="ECO:0008006" key="4">
    <source>
        <dbReference type="Google" id="ProtNLM"/>
    </source>
</evidence>
<keyword evidence="3" id="KW-1185">Reference proteome</keyword>
<evidence type="ECO:0000256" key="1">
    <source>
        <dbReference type="SAM" id="SignalP"/>
    </source>
</evidence>
<name>A0ABU1W1V3_9GAMM</name>
<accession>A0ABU1W1V3</accession>
<organism evidence="2 3">
    <name type="scientific">Rheinheimera soli</name>
    <dbReference type="NCBI Taxonomy" id="443616"/>
    <lineage>
        <taxon>Bacteria</taxon>
        <taxon>Pseudomonadati</taxon>
        <taxon>Pseudomonadota</taxon>
        <taxon>Gammaproteobacteria</taxon>
        <taxon>Chromatiales</taxon>
        <taxon>Chromatiaceae</taxon>
        <taxon>Rheinheimera</taxon>
    </lineage>
</organism>
<comment type="caution">
    <text evidence="2">The sequence shown here is derived from an EMBL/GenBank/DDBJ whole genome shotgun (WGS) entry which is preliminary data.</text>
</comment>
<proteinExistence type="predicted"/>
<feature type="chain" id="PRO_5045606908" description="DUF3015 domain-containing protein" evidence="1">
    <location>
        <begin position="25"/>
        <end position="161"/>
    </location>
</feature>
<sequence length="161" mass="16799">MKLTLVAATSAVLLSLVTSPTVQAQSGSINPWKHCGIGAMIFDDNGTAAAISNIIWDLGTTAVSSNISSDSSCKGSRVAAAQFINDTIVTIEEETVSGHGEYLTAALNMMGCDAEAHSAIIEQVRTDIDLDIEGNSAKAEAFYLQLDAKVSGDFAAQCKLI</sequence>
<dbReference type="RefSeq" id="WP_310279682.1">
    <property type="nucleotide sequence ID" value="NZ_JAVDWR010000010.1"/>
</dbReference>